<accession>A0AAD1VQY8</accession>
<feature type="region of interest" description="Disordered" evidence="1">
    <location>
        <begin position="1"/>
        <end position="34"/>
    </location>
</feature>
<name>A0AAD1VQY8_PELCU</name>
<gene>
    <name evidence="2" type="ORF">PECUL_23A060281</name>
</gene>
<keyword evidence="3" id="KW-1185">Reference proteome</keyword>
<dbReference type="EMBL" id="OW240912">
    <property type="protein sequence ID" value="CAH2224771.1"/>
    <property type="molecule type" value="Genomic_DNA"/>
</dbReference>
<protein>
    <submittedName>
        <fullName evidence="2">Uncharacterized protein</fullName>
    </submittedName>
</protein>
<dbReference type="Proteomes" id="UP001295444">
    <property type="component" value="Chromosome 01"/>
</dbReference>
<evidence type="ECO:0000313" key="3">
    <source>
        <dbReference type="Proteomes" id="UP001295444"/>
    </source>
</evidence>
<proteinExistence type="predicted"/>
<evidence type="ECO:0000256" key="1">
    <source>
        <dbReference type="SAM" id="MobiDB-lite"/>
    </source>
</evidence>
<reference evidence="2" key="1">
    <citation type="submission" date="2022-03" db="EMBL/GenBank/DDBJ databases">
        <authorList>
            <person name="Alioto T."/>
            <person name="Alioto T."/>
            <person name="Gomez Garrido J."/>
        </authorList>
    </citation>
    <scope>NUCLEOTIDE SEQUENCE</scope>
</reference>
<dbReference type="AlphaFoldDB" id="A0AAD1VQY8"/>
<organism evidence="2 3">
    <name type="scientific">Pelobates cultripes</name>
    <name type="common">Western spadefoot toad</name>
    <dbReference type="NCBI Taxonomy" id="61616"/>
    <lineage>
        <taxon>Eukaryota</taxon>
        <taxon>Metazoa</taxon>
        <taxon>Chordata</taxon>
        <taxon>Craniata</taxon>
        <taxon>Vertebrata</taxon>
        <taxon>Euteleostomi</taxon>
        <taxon>Amphibia</taxon>
        <taxon>Batrachia</taxon>
        <taxon>Anura</taxon>
        <taxon>Pelobatoidea</taxon>
        <taxon>Pelobatidae</taxon>
        <taxon>Pelobates</taxon>
    </lineage>
</organism>
<sequence>MLTRHHLDHPNLKGHDYHQPKITEDHKPSSPPSLGVLCGLQAEILVEENISEKKTHTNSQADNEDIGTLFQHYPTIKVADMKGREAYSTRLSKSAPPVARAATTPATKQVIQNLLMDIQKLFQEDLGLIKEDMQVAKGRLKATEDNIMYLHQGKCSVKEDHTAITLYTDNVSSRHVGGMQ</sequence>
<evidence type="ECO:0000313" key="2">
    <source>
        <dbReference type="EMBL" id="CAH2224771.1"/>
    </source>
</evidence>
<feature type="compositionally biased region" description="Basic and acidic residues" evidence="1">
    <location>
        <begin position="8"/>
        <end position="28"/>
    </location>
</feature>